<dbReference type="Pfam" id="PF01609">
    <property type="entry name" value="DDE_Tnp_1"/>
    <property type="match status" value="1"/>
</dbReference>
<dbReference type="AlphaFoldDB" id="D4VFH3"/>
<dbReference type="EMBL" id="CBXG010000019">
    <property type="protein sequence ID" value="CDM04126.1"/>
    <property type="molecule type" value="Genomic_DNA"/>
</dbReference>
<gene>
    <name evidence="3" type="ORF">BN890_1350</name>
    <name evidence="4" type="ORF">BN890_17000</name>
    <name evidence="5" type="ORF">BN890_31280</name>
    <name evidence="6" type="ORF">BN890_37370</name>
    <name evidence="7" type="ORF">BN890_47420</name>
    <name evidence="8" type="ORF">BN890_53920</name>
</gene>
<evidence type="ECO:0000313" key="9">
    <source>
        <dbReference type="Proteomes" id="UP000019380"/>
    </source>
</evidence>
<dbReference type="EMBL" id="CBXG010000035">
    <property type="protein sequence ID" value="CDM05538.1"/>
    <property type="molecule type" value="Genomic_DNA"/>
</dbReference>
<dbReference type="GO" id="GO:0003677">
    <property type="term" value="F:DNA binding"/>
    <property type="evidence" value="ECO:0007669"/>
    <property type="project" value="InterPro"/>
</dbReference>
<dbReference type="InterPro" id="IPR002559">
    <property type="entry name" value="Transposase_11"/>
</dbReference>
<dbReference type="PANTHER" id="PTHR33803">
    <property type="entry name" value="IS1478 TRANSPOSASE"/>
    <property type="match status" value="1"/>
</dbReference>
<dbReference type="InterPro" id="IPR008490">
    <property type="entry name" value="Transposase_InsH_N"/>
</dbReference>
<evidence type="ECO:0000313" key="7">
    <source>
        <dbReference type="EMBL" id="CDM07120.1"/>
    </source>
</evidence>
<evidence type="ECO:0000313" key="8">
    <source>
        <dbReference type="EMBL" id="CDM07764.1"/>
    </source>
</evidence>
<feature type="domain" description="Transposase IS4-like" evidence="1">
    <location>
        <begin position="276"/>
        <end position="414"/>
    </location>
</feature>
<evidence type="ECO:0000313" key="5">
    <source>
        <dbReference type="EMBL" id="CDM05538.1"/>
    </source>
</evidence>
<reference evidence="7 9" key="1">
    <citation type="submission" date="2013-12" db="EMBL/GenBank/DDBJ databases">
        <title>Improved hybrid genome assemblies of Bacteroides xylanisolvens SD CC 1b and Bacteroides xylanisolvens SD CC 2a using Illumina and 454 Sequencing.</title>
        <authorList>
            <person name="Ramaraj T."/>
            <person name="Sundararajan A."/>
            <person name="Mudge J."/>
            <person name="Schilkey F.D."/>
            <person name="Delvecchio V."/>
            <person name="Donlon M."/>
            <person name="Ziemer C."/>
        </authorList>
    </citation>
    <scope>NUCLEOTIDE SEQUENCE [LARGE SCALE GENOMIC DNA]</scope>
</reference>
<dbReference type="GO" id="GO:0006313">
    <property type="term" value="P:DNA transposition"/>
    <property type="evidence" value="ECO:0007669"/>
    <property type="project" value="InterPro"/>
</dbReference>
<dbReference type="EMBL" id="CBXG010000042">
    <property type="protein sequence ID" value="CDM06135.1"/>
    <property type="molecule type" value="Genomic_DNA"/>
</dbReference>
<evidence type="ECO:0000259" key="2">
    <source>
        <dbReference type="Pfam" id="PF05598"/>
    </source>
</evidence>
<dbReference type="InterPro" id="IPR047710">
    <property type="entry name" value="Transpos_IS5-like"/>
</dbReference>
<dbReference type="NCBIfam" id="NF033578">
    <property type="entry name" value="transpos_IS5_1"/>
    <property type="match status" value="1"/>
</dbReference>
<dbReference type="EMBL" id="CBXG010000057">
    <property type="protein sequence ID" value="CDM07764.1"/>
    <property type="molecule type" value="Genomic_DNA"/>
</dbReference>
<dbReference type="PANTHER" id="PTHR33803:SF3">
    <property type="entry name" value="BLL1974 PROTEIN"/>
    <property type="match status" value="1"/>
</dbReference>
<dbReference type="Pfam" id="PF05598">
    <property type="entry name" value="DUF772"/>
    <property type="match status" value="1"/>
</dbReference>
<protein>
    <submittedName>
        <fullName evidence="7">IS1478 transposase</fullName>
    </submittedName>
</protein>
<dbReference type="EMBL" id="CBXG010000050">
    <property type="protein sequence ID" value="CDM07120.1"/>
    <property type="molecule type" value="Genomic_DNA"/>
</dbReference>
<evidence type="ECO:0000313" key="4">
    <source>
        <dbReference type="EMBL" id="CDM04126.1"/>
    </source>
</evidence>
<accession>D4VFH3</accession>
<proteinExistence type="predicted"/>
<evidence type="ECO:0000259" key="1">
    <source>
        <dbReference type="Pfam" id="PF01609"/>
    </source>
</evidence>
<dbReference type="GO" id="GO:0004803">
    <property type="term" value="F:transposase activity"/>
    <property type="evidence" value="ECO:0007669"/>
    <property type="project" value="InterPro"/>
</dbReference>
<name>D4VFH3_9BACE</name>
<dbReference type="Proteomes" id="UP000019380">
    <property type="component" value="Unassembled WGS sequence"/>
</dbReference>
<dbReference type="EMBL" id="CBXG010000002">
    <property type="protein sequence ID" value="CDM02589.1"/>
    <property type="molecule type" value="Genomic_DNA"/>
</dbReference>
<sequence>MVENLQIIMINKTTPQPSLFSSLTDQLNPRHPLYLLANKIDWRRFEEAFSPLYCAVNGRPAKPIRLMCGLLILKHVRNLSDESVVEQWSENAYYQYFCGMLEFTPSYPCNASELVHFRKRVGENGMELILSESIRVNQEDDGPDHHCTAFIDSTVQEKNVTYPTDAKLHKKIVRKVLSVVKSLGLPLRQSYTFVLKKIYRDQRFRNHPKNRGKALKADKRLRTIAGRLVRELRRNLKENHGYDSLLDLFERVLSQKRNSPGKIYSLHEPEVQCISKGKEHKKYEFGNKVSIVRSITGVILGAKSFRNEYDGHTIEESLRQVERITGKKIRKLAGDRGYRGKKEVGGTGILIPDVPNRKDSYYTRKKKHKLFCKRAGIEPTIGHLKSDFRLGRNFYKGVFGDVVNLLLAAAAYNFKRAMRVLWLLVEKICGTLFSCNIPQMSTF</sequence>
<comment type="caution">
    <text evidence="7">The sequence shown here is derived from an EMBL/GenBank/DDBJ whole genome shotgun (WGS) entry which is preliminary data.</text>
</comment>
<feature type="domain" description="Transposase InsH N-terminal" evidence="2">
    <location>
        <begin position="23"/>
        <end position="120"/>
    </location>
</feature>
<organism evidence="7 9">
    <name type="scientific">Bacteroides xylanisolvens SD CC 1b</name>
    <dbReference type="NCBI Taxonomy" id="702447"/>
    <lineage>
        <taxon>Bacteria</taxon>
        <taxon>Pseudomonadati</taxon>
        <taxon>Bacteroidota</taxon>
        <taxon>Bacteroidia</taxon>
        <taxon>Bacteroidales</taxon>
        <taxon>Bacteroidaceae</taxon>
        <taxon>Bacteroides</taxon>
    </lineage>
</organism>
<evidence type="ECO:0000313" key="3">
    <source>
        <dbReference type="EMBL" id="CDM02589.1"/>
    </source>
</evidence>
<evidence type="ECO:0000313" key="6">
    <source>
        <dbReference type="EMBL" id="CDM06135.1"/>
    </source>
</evidence>